<dbReference type="EMBL" id="CP016094">
    <property type="protein sequence ID" value="AOS43991.1"/>
    <property type="molecule type" value="Genomic_DNA"/>
</dbReference>
<accession>A0A1D8ASX4</accession>
<protein>
    <recommendedName>
        <fullName evidence="3">Virus attachment protein p12 family protein</fullName>
    </recommendedName>
</protein>
<gene>
    <name evidence="1" type="ORF">Verru16b_01052</name>
</gene>
<evidence type="ECO:0008006" key="3">
    <source>
        <dbReference type="Google" id="ProtNLM"/>
    </source>
</evidence>
<dbReference type="RefSeq" id="WP_157772229.1">
    <property type="nucleotide sequence ID" value="NZ_CP016094.1"/>
</dbReference>
<organism evidence="1 2">
    <name type="scientific">Lacunisphaera limnophila</name>
    <dbReference type="NCBI Taxonomy" id="1838286"/>
    <lineage>
        <taxon>Bacteria</taxon>
        <taxon>Pseudomonadati</taxon>
        <taxon>Verrucomicrobiota</taxon>
        <taxon>Opitutia</taxon>
        <taxon>Opitutales</taxon>
        <taxon>Opitutaceae</taxon>
        <taxon>Lacunisphaera</taxon>
    </lineage>
</organism>
<proteinExistence type="predicted"/>
<name>A0A1D8ASX4_9BACT</name>
<sequence>MSSSLQSLIALALVALAAAFLLRSWLRKKKTPGCGSTGDCGAISPEVKALQAKLKR</sequence>
<evidence type="ECO:0000313" key="1">
    <source>
        <dbReference type="EMBL" id="AOS43991.1"/>
    </source>
</evidence>
<dbReference type="Proteomes" id="UP000095228">
    <property type="component" value="Chromosome"/>
</dbReference>
<keyword evidence="2" id="KW-1185">Reference proteome</keyword>
<dbReference type="STRING" id="1838286.Verru16b_01052"/>
<dbReference type="AlphaFoldDB" id="A0A1D8ASX4"/>
<reference evidence="1 2" key="1">
    <citation type="submission" date="2016-06" db="EMBL/GenBank/DDBJ databases">
        <title>Three novel species with peptidoglycan cell walls form the new genus Lacunisphaera gen. nov. in the family Opitutaceae of the verrucomicrobial subdivision 4.</title>
        <authorList>
            <person name="Rast P."/>
            <person name="Gloeckner I."/>
            <person name="Jogler M."/>
            <person name="Boedeker C."/>
            <person name="Jeske O."/>
            <person name="Wiegand S."/>
            <person name="Reinhardt R."/>
            <person name="Schumann P."/>
            <person name="Rohde M."/>
            <person name="Spring S."/>
            <person name="Gloeckner F.O."/>
            <person name="Jogler C."/>
        </authorList>
    </citation>
    <scope>NUCLEOTIDE SEQUENCE [LARGE SCALE GENOMIC DNA]</scope>
    <source>
        <strain evidence="1 2">IG16b</strain>
    </source>
</reference>
<evidence type="ECO:0000313" key="2">
    <source>
        <dbReference type="Proteomes" id="UP000095228"/>
    </source>
</evidence>
<dbReference type="KEGG" id="obg:Verru16b_01052"/>